<dbReference type="GO" id="GO:0006352">
    <property type="term" value="P:DNA-templated transcription initiation"/>
    <property type="evidence" value="ECO:0007669"/>
    <property type="project" value="InterPro"/>
</dbReference>
<dbReference type="Pfam" id="PF12645">
    <property type="entry name" value="HTH_16"/>
    <property type="match status" value="1"/>
</dbReference>
<dbReference type="RefSeq" id="WP_058963749.1">
    <property type="nucleotide sequence ID" value="NZ_CABKVM010000015.1"/>
</dbReference>
<sequence length="60" mass="7087">MTFEQMLRRAKAGDHEAITSILLMYRPLLLKYAVINGRLDEDLYQELCITLMRAIDLFRI</sequence>
<dbReference type="OrthoDB" id="1856222at2"/>
<feature type="domain" description="Helix-turn-helix conjugative transposon-like" evidence="1">
    <location>
        <begin position="7"/>
        <end position="59"/>
    </location>
</feature>
<dbReference type="AlphaFoldDB" id="A0A4R1QNG5"/>
<organism evidence="2 3">
    <name type="scientific">Allofournierella massiliensis</name>
    <dbReference type="NCBI Taxonomy" id="1650663"/>
    <lineage>
        <taxon>Bacteria</taxon>
        <taxon>Bacillati</taxon>
        <taxon>Bacillota</taxon>
        <taxon>Clostridia</taxon>
        <taxon>Eubacteriales</taxon>
        <taxon>Oscillospiraceae</taxon>
        <taxon>Allofournierella</taxon>
    </lineage>
</organism>
<evidence type="ECO:0000259" key="1">
    <source>
        <dbReference type="Pfam" id="PF12645"/>
    </source>
</evidence>
<accession>A0A4R1QNG5</accession>
<dbReference type="Proteomes" id="UP000295184">
    <property type="component" value="Unassembled WGS sequence"/>
</dbReference>
<reference evidence="2 3" key="1">
    <citation type="submission" date="2019-03" db="EMBL/GenBank/DDBJ databases">
        <title>Genomic Encyclopedia of Type Strains, Phase IV (KMG-IV): sequencing the most valuable type-strain genomes for metagenomic binning, comparative biology and taxonomic classification.</title>
        <authorList>
            <person name="Goeker M."/>
        </authorList>
    </citation>
    <scope>NUCLEOTIDE SEQUENCE [LARGE SCALE GENOMIC DNA]</scope>
    <source>
        <strain evidence="2 3">DSM 100451</strain>
    </source>
</reference>
<protein>
    <submittedName>
        <fullName evidence="2">Helix-turn-helix protein</fullName>
    </submittedName>
</protein>
<dbReference type="InterPro" id="IPR013325">
    <property type="entry name" value="RNA_pol_sigma_r2"/>
</dbReference>
<name>A0A4R1QNG5_9FIRM</name>
<dbReference type="EMBL" id="SLUM01000017">
    <property type="protein sequence ID" value="TCL55276.1"/>
    <property type="molecule type" value="Genomic_DNA"/>
</dbReference>
<dbReference type="GO" id="GO:0003700">
    <property type="term" value="F:DNA-binding transcription factor activity"/>
    <property type="evidence" value="ECO:0007669"/>
    <property type="project" value="InterPro"/>
</dbReference>
<evidence type="ECO:0000313" key="2">
    <source>
        <dbReference type="EMBL" id="TCL55276.1"/>
    </source>
</evidence>
<dbReference type="InterPro" id="IPR024760">
    <property type="entry name" value="HTH_dom_conjug_TS-like"/>
</dbReference>
<gene>
    <name evidence="2" type="ORF">EDD77_1175</name>
</gene>
<proteinExistence type="predicted"/>
<evidence type="ECO:0000313" key="3">
    <source>
        <dbReference type="Proteomes" id="UP000295184"/>
    </source>
</evidence>
<dbReference type="SUPFAM" id="SSF88946">
    <property type="entry name" value="Sigma2 domain of RNA polymerase sigma factors"/>
    <property type="match status" value="1"/>
</dbReference>
<dbReference type="Gene3D" id="1.10.1740.10">
    <property type="match status" value="1"/>
</dbReference>
<comment type="caution">
    <text evidence="2">The sequence shown here is derived from an EMBL/GenBank/DDBJ whole genome shotgun (WGS) entry which is preliminary data.</text>
</comment>